<keyword evidence="2" id="KW-0597">Phosphoprotein</keyword>
<dbReference type="GO" id="GO:0004312">
    <property type="term" value="F:fatty acid synthase activity"/>
    <property type="evidence" value="ECO:0007669"/>
    <property type="project" value="TreeGrafter"/>
</dbReference>
<organism evidence="5 6">
    <name type="scientific">Rotaria sordida</name>
    <dbReference type="NCBI Taxonomy" id="392033"/>
    <lineage>
        <taxon>Eukaryota</taxon>
        <taxon>Metazoa</taxon>
        <taxon>Spiralia</taxon>
        <taxon>Gnathifera</taxon>
        <taxon>Rotifera</taxon>
        <taxon>Eurotatoria</taxon>
        <taxon>Bdelloidea</taxon>
        <taxon>Philodinida</taxon>
        <taxon>Philodinidae</taxon>
        <taxon>Rotaria</taxon>
    </lineage>
</organism>
<dbReference type="CDD" id="cd00833">
    <property type="entry name" value="PKS"/>
    <property type="match status" value="1"/>
</dbReference>
<protein>
    <recommendedName>
        <fullName evidence="4">Ketosynthase family 3 (KS3) domain-containing protein</fullName>
    </recommendedName>
</protein>
<dbReference type="InterPro" id="IPR018201">
    <property type="entry name" value="Ketoacyl_synth_AS"/>
</dbReference>
<dbReference type="Pfam" id="PF00109">
    <property type="entry name" value="ketoacyl-synt"/>
    <property type="match status" value="2"/>
</dbReference>
<dbReference type="GO" id="GO:0006633">
    <property type="term" value="P:fatty acid biosynthetic process"/>
    <property type="evidence" value="ECO:0007669"/>
    <property type="project" value="InterPro"/>
</dbReference>
<reference evidence="5" key="1">
    <citation type="submission" date="2021-02" db="EMBL/GenBank/DDBJ databases">
        <authorList>
            <person name="Nowell W R."/>
        </authorList>
    </citation>
    <scope>NUCLEOTIDE SEQUENCE</scope>
</reference>
<evidence type="ECO:0000256" key="3">
    <source>
        <dbReference type="ARBA" id="ARBA00022679"/>
    </source>
</evidence>
<accession>A0A814V4V3</accession>
<sequence length="348" mass="38467">MACATLFEPIAIIGISCEFAGGIHMPIDLWQALEESRDLGSEIPVERTDLLSYCADTLNRDNGEFKRKLIRRGYFLPTSVLDTFDAERLEIMACATSFEPIAIIGMSCEFAGGIHMPIDLWQALEESRDLGSEIPVERTDLLSYCADMLNRDNSEFKRKLIRRGYFLPTSVLDTFDADYFNLSDGEAVTIDPCHRLLLMKFVHLIEDAGYTLEKMRGSRTSVHIGQFSNDHAMGSLRLKPEHRTRFLGPHILLYNASARLSYHFDLHGPNVSLDTACSSGLQAIHLGVQGLRAGEADMAVCGGINTIFTPEQLLNFSTIGAVAVDGRSRSFSIDANGYAKGIDKAATT</sequence>
<dbReference type="PROSITE" id="PS52004">
    <property type="entry name" value="KS3_2"/>
    <property type="match status" value="1"/>
</dbReference>
<dbReference type="EMBL" id="CAJNOU010001301">
    <property type="protein sequence ID" value="CAF1184208.1"/>
    <property type="molecule type" value="Genomic_DNA"/>
</dbReference>
<dbReference type="PANTHER" id="PTHR43775">
    <property type="entry name" value="FATTY ACID SYNTHASE"/>
    <property type="match status" value="1"/>
</dbReference>
<dbReference type="PROSITE" id="PS00606">
    <property type="entry name" value="KS3_1"/>
    <property type="match status" value="1"/>
</dbReference>
<gene>
    <name evidence="5" type="ORF">SEV965_LOCUS20224</name>
</gene>
<dbReference type="SUPFAM" id="SSF53901">
    <property type="entry name" value="Thiolase-like"/>
    <property type="match status" value="1"/>
</dbReference>
<dbReference type="InterPro" id="IPR050091">
    <property type="entry name" value="PKS_NRPS_Biosynth_Enz"/>
</dbReference>
<name>A0A814V4V3_9BILA</name>
<keyword evidence="3" id="KW-0808">Transferase</keyword>
<evidence type="ECO:0000256" key="1">
    <source>
        <dbReference type="ARBA" id="ARBA00022450"/>
    </source>
</evidence>
<dbReference type="InterPro" id="IPR014030">
    <property type="entry name" value="Ketoacyl_synth_N"/>
</dbReference>
<evidence type="ECO:0000259" key="4">
    <source>
        <dbReference type="PROSITE" id="PS52004"/>
    </source>
</evidence>
<dbReference type="Proteomes" id="UP000663889">
    <property type="component" value="Unassembled WGS sequence"/>
</dbReference>
<evidence type="ECO:0000313" key="6">
    <source>
        <dbReference type="Proteomes" id="UP000663889"/>
    </source>
</evidence>
<dbReference type="SMART" id="SM00825">
    <property type="entry name" value="PKS_KS"/>
    <property type="match status" value="1"/>
</dbReference>
<dbReference type="Gene3D" id="3.40.47.10">
    <property type="match status" value="2"/>
</dbReference>
<dbReference type="InterPro" id="IPR020841">
    <property type="entry name" value="PKS_Beta-ketoAc_synthase_dom"/>
</dbReference>
<dbReference type="InterPro" id="IPR016039">
    <property type="entry name" value="Thiolase-like"/>
</dbReference>
<feature type="domain" description="Ketosynthase family 3 (KS3)" evidence="4">
    <location>
        <begin position="98"/>
        <end position="348"/>
    </location>
</feature>
<evidence type="ECO:0000256" key="2">
    <source>
        <dbReference type="ARBA" id="ARBA00022553"/>
    </source>
</evidence>
<dbReference type="AlphaFoldDB" id="A0A814V4V3"/>
<evidence type="ECO:0000313" key="5">
    <source>
        <dbReference type="EMBL" id="CAF1184208.1"/>
    </source>
</evidence>
<dbReference type="PANTHER" id="PTHR43775:SF37">
    <property type="entry name" value="SI:DKEY-61P9.11"/>
    <property type="match status" value="1"/>
</dbReference>
<proteinExistence type="predicted"/>
<keyword evidence="1" id="KW-0596">Phosphopantetheine</keyword>
<comment type="caution">
    <text evidence="5">The sequence shown here is derived from an EMBL/GenBank/DDBJ whole genome shotgun (WGS) entry which is preliminary data.</text>
</comment>
<dbReference type="GO" id="GO:0004315">
    <property type="term" value="F:3-oxoacyl-[acyl-carrier-protein] synthase activity"/>
    <property type="evidence" value="ECO:0007669"/>
    <property type="project" value="InterPro"/>
</dbReference>